<gene>
    <name evidence="1" type="ORF">SAMN05660282_00361</name>
</gene>
<reference evidence="1 2" key="1">
    <citation type="submission" date="2016-10" db="EMBL/GenBank/DDBJ databases">
        <authorList>
            <person name="de Groot N.N."/>
        </authorList>
    </citation>
    <scope>NUCLEOTIDE SEQUENCE [LARGE SCALE GENOMIC DNA]</scope>
    <source>
        <strain>J11</strain>
        <strain evidence="2">PG 39</strain>
    </source>
</reference>
<keyword evidence="2" id="KW-1185">Reference proteome</keyword>
<dbReference type="STRING" id="185761.SAMN05660282_00361"/>
<accession>A0A1I2QHV6</accession>
<dbReference type="Pfam" id="PF09344">
    <property type="entry name" value="Cas_CT1975"/>
    <property type="match status" value="1"/>
</dbReference>
<dbReference type="EMBL" id="FOPJ01000002">
    <property type="protein sequence ID" value="SFG25316.1"/>
    <property type="molecule type" value="Genomic_DNA"/>
</dbReference>
<evidence type="ECO:0000313" key="1">
    <source>
        <dbReference type="EMBL" id="SFG25316.1"/>
    </source>
</evidence>
<evidence type="ECO:0000313" key="2">
    <source>
        <dbReference type="Proteomes" id="UP000199065"/>
    </source>
</evidence>
<dbReference type="AlphaFoldDB" id="A0A1I2QHV6"/>
<dbReference type="InterPro" id="IPR010148">
    <property type="entry name" value="CRISPR-assoc_prot_CT1975"/>
</dbReference>
<protein>
    <submittedName>
        <fullName evidence="1">CRISPR system Cascade subunit CasC</fullName>
    </submittedName>
</protein>
<sequence>MSTFIDLHILQTLPPSNVNRDDSGSPKTCVYGGVRRARVSSQAWKRATRVAFSQRLDTAELGERTVFAVERIAKRITDLRPDLADEAEQLAAAVLKKAGVKSEKNKPKDENETPRTVTGYLLFISRGQIDALARLAVDNSEHIAKTPAKDAKAAMTGIASIDLALFGRMVADAPDLNMDAACQVAHALSVHSTAQEFDYFTAVDDNAPEDNAGATMIGTVEFSAPTLYRYATINADELANNLGSVDAAARAVEAFVDAFITSMPTGKQNTFANRTLPDFVLVQVRDDQPVNLAEAFEDSIEDTRGRTTAATKALAQYAAELEEAYTSRPVASAFLAAGGAAKPEALEALKDMGERVNLAGLVELAGSQVRERVEAQ</sequence>
<dbReference type="Proteomes" id="UP000199065">
    <property type="component" value="Unassembled WGS sequence"/>
</dbReference>
<proteinExistence type="predicted"/>
<dbReference type="OrthoDB" id="5291250at2"/>
<dbReference type="NCBIfam" id="TIGR01869">
    <property type="entry name" value="casC_Cse4"/>
    <property type="match status" value="1"/>
</dbReference>
<name>A0A1I2QHV6_9CORY</name>
<organism evidence="1 2">
    <name type="scientific">Corynebacterium spheniscorum</name>
    <dbReference type="NCBI Taxonomy" id="185761"/>
    <lineage>
        <taxon>Bacteria</taxon>
        <taxon>Bacillati</taxon>
        <taxon>Actinomycetota</taxon>
        <taxon>Actinomycetes</taxon>
        <taxon>Mycobacteriales</taxon>
        <taxon>Corynebacteriaceae</taxon>
        <taxon>Corynebacterium</taxon>
    </lineage>
</organism>